<dbReference type="Proteomes" id="UP001162741">
    <property type="component" value="Chromosome"/>
</dbReference>
<dbReference type="Gene3D" id="3.40.30.10">
    <property type="entry name" value="Glutaredoxin"/>
    <property type="match status" value="1"/>
</dbReference>
<gene>
    <name evidence="1" type="ORF">MKQ68_12000</name>
</gene>
<proteinExistence type="predicted"/>
<evidence type="ECO:0000313" key="1">
    <source>
        <dbReference type="EMBL" id="UYQ95823.1"/>
    </source>
</evidence>
<sequence length="509" mass="58350">MRLLYLCLLFPIALFGQDAGIQIKTDGITRPLIVLRPVDGTFFPNNYTREAKPDEGKWIVSTDGMTAPGFFEVETARGMYYFYIRPGKRYRLELNTGTPFKLAAEDVEGQQLLQSFLRTAPGDVATMYLAKNRNFKYYKWKVTEDRDERLLPFKKLLRSEKISPEFYDAVDRLFTSYYACALTAIQVKLTEELVFDPKHADYDKEKIYRVGEEWKEILGFCNLNIAKNRVSRYFLDYCGLMNTYYFPTFGAGTTVRRDSLRFSDEYAMLEHSVKKGFVTMEQHFKDEQVQEYVLAAALLRLSERQVLPQLTLKVWDYYQERYPKSSYTRLLLPGMNAMAAKQPKPGKTEMPALPAGVDSVYSIADLQDRFKKDTVYVTFWNPDDAACHNALAYISEGQSVLKTKGIKMAFVCIDDQTSPLGVWKMADHFKLEGRHFWASATMVDALAKRYPVPEGQQVPEQEGLSAKVPVPRYLLIRNGRVLLGNAAALNQPENLQKQLDVLLDSSEAK</sequence>
<accession>A0ABY6J804</accession>
<protein>
    <recommendedName>
        <fullName evidence="3">Thioredoxin domain-containing protein</fullName>
    </recommendedName>
</protein>
<dbReference type="RefSeq" id="WP_264283500.1">
    <property type="nucleotide sequence ID" value="NZ_CP107006.1"/>
</dbReference>
<name>A0ABY6J804_9BACT</name>
<reference evidence="1" key="1">
    <citation type="submission" date="2022-10" db="EMBL/GenBank/DDBJ databases">
        <title>Chitinophaga sp. nov., isolated from soil.</title>
        <authorList>
            <person name="Jeon C.O."/>
        </authorList>
    </citation>
    <scope>NUCLEOTIDE SEQUENCE</scope>
    <source>
        <strain evidence="1">R8</strain>
    </source>
</reference>
<keyword evidence="2" id="KW-1185">Reference proteome</keyword>
<evidence type="ECO:0008006" key="3">
    <source>
        <dbReference type="Google" id="ProtNLM"/>
    </source>
</evidence>
<organism evidence="1 2">
    <name type="scientific">Chitinophaga horti</name>
    <dbReference type="NCBI Taxonomy" id="2920382"/>
    <lineage>
        <taxon>Bacteria</taxon>
        <taxon>Pseudomonadati</taxon>
        <taxon>Bacteroidota</taxon>
        <taxon>Chitinophagia</taxon>
        <taxon>Chitinophagales</taxon>
        <taxon>Chitinophagaceae</taxon>
        <taxon>Chitinophaga</taxon>
    </lineage>
</organism>
<dbReference type="EMBL" id="CP107006">
    <property type="protein sequence ID" value="UYQ95823.1"/>
    <property type="molecule type" value="Genomic_DNA"/>
</dbReference>
<evidence type="ECO:0000313" key="2">
    <source>
        <dbReference type="Proteomes" id="UP001162741"/>
    </source>
</evidence>